<dbReference type="Proteomes" id="UP000789920">
    <property type="component" value="Unassembled WGS sequence"/>
</dbReference>
<dbReference type="EMBL" id="CAJVQC010072088">
    <property type="protein sequence ID" value="CAG8811191.1"/>
    <property type="molecule type" value="Genomic_DNA"/>
</dbReference>
<keyword evidence="2" id="KW-1185">Reference proteome</keyword>
<sequence length="50" mass="5995">SALEWFNVFQEISKTTMRLTCTYPVKENKIVFRGLRHCIHNNLMKQKNIL</sequence>
<accession>A0ACA9RV26</accession>
<organism evidence="1 2">
    <name type="scientific">Racocetra persica</name>
    <dbReference type="NCBI Taxonomy" id="160502"/>
    <lineage>
        <taxon>Eukaryota</taxon>
        <taxon>Fungi</taxon>
        <taxon>Fungi incertae sedis</taxon>
        <taxon>Mucoromycota</taxon>
        <taxon>Glomeromycotina</taxon>
        <taxon>Glomeromycetes</taxon>
        <taxon>Diversisporales</taxon>
        <taxon>Gigasporaceae</taxon>
        <taxon>Racocetra</taxon>
    </lineage>
</organism>
<proteinExistence type="predicted"/>
<feature type="non-terminal residue" evidence="1">
    <location>
        <position position="1"/>
    </location>
</feature>
<comment type="caution">
    <text evidence="1">The sequence shown here is derived from an EMBL/GenBank/DDBJ whole genome shotgun (WGS) entry which is preliminary data.</text>
</comment>
<evidence type="ECO:0000313" key="2">
    <source>
        <dbReference type="Proteomes" id="UP000789920"/>
    </source>
</evidence>
<reference evidence="1" key="1">
    <citation type="submission" date="2021-06" db="EMBL/GenBank/DDBJ databases">
        <authorList>
            <person name="Kallberg Y."/>
            <person name="Tangrot J."/>
            <person name="Rosling A."/>
        </authorList>
    </citation>
    <scope>NUCLEOTIDE SEQUENCE</scope>
    <source>
        <strain evidence="1">MA461A</strain>
    </source>
</reference>
<evidence type="ECO:0000313" key="1">
    <source>
        <dbReference type="EMBL" id="CAG8811191.1"/>
    </source>
</evidence>
<gene>
    <name evidence="1" type="ORF">RPERSI_LOCUS23251</name>
</gene>
<protein>
    <submittedName>
        <fullName evidence="1">26630_t:CDS:1</fullName>
    </submittedName>
</protein>
<name>A0ACA9RV26_9GLOM</name>